<dbReference type="PANTHER" id="PTHR30055">
    <property type="entry name" value="HTH-TYPE TRANSCRIPTIONAL REGULATOR RUTR"/>
    <property type="match status" value="1"/>
</dbReference>
<dbReference type="EMBL" id="BAABJZ010000098">
    <property type="protein sequence ID" value="GAA4897447.1"/>
    <property type="molecule type" value="Genomic_DNA"/>
</dbReference>
<dbReference type="PRINTS" id="PR00455">
    <property type="entry name" value="HTHTETR"/>
</dbReference>
<dbReference type="InterPro" id="IPR050109">
    <property type="entry name" value="HTH-type_TetR-like_transc_reg"/>
</dbReference>
<dbReference type="SUPFAM" id="SSF46689">
    <property type="entry name" value="Homeodomain-like"/>
    <property type="match status" value="1"/>
</dbReference>
<dbReference type="InterPro" id="IPR025722">
    <property type="entry name" value="TetR"/>
</dbReference>
<dbReference type="InterPro" id="IPR001647">
    <property type="entry name" value="HTH_TetR"/>
</dbReference>
<feature type="DNA-binding region" description="H-T-H motif" evidence="2">
    <location>
        <begin position="24"/>
        <end position="43"/>
    </location>
</feature>
<evidence type="ECO:0000256" key="2">
    <source>
        <dbReference type="PROSITE-ProRule" id="PRU00335"/>
    </source>
</evidence>
<accession>A0ABP9FC38</accession>
<protein>
    <submittedName>
        <fullName evidence="4">TetR/AcrR family transcriptional regulator</fullName>
    </submittedName>
</protein>
<keyword evidence="5" id="KW-1185">Reference proteome</keyword>
<dbReference type="InterPro" id="IPR009057">
    <property type="entry name" value="Homeodomain-like_sf"/>
</dbReference>
<sequence>MGTRERILDASLTLFNDSGTARITSVDIAEQLGISPGNLYYHFKGKEEILTALMAECELALNRLILRIRTEEMAPDEYDPLLHSVLRICHHFRFLFRDQEAFRFASGRIPAKWLRLIRQLRQFSQALLDGMEQLQPLGLSTQLRHALADSLMLTTLGSLSYDQILDKEADQETRIRNGVTRLAVLLAPYQHPAVAKLDPD</sequence>
<keyword evidence="1 2" id="KW-0238">DNA-binding</keyword>
<dbReference type="PANTHER" id="PTHR30055:SF223">
    <property type="entry name" value="HTH-TYPE TRANSCRIPTIONAL REGULATOR UIDR"/>
    <property type="match status" value="1"/>
</dbReference>
<comment type="caution">
    <text evidence="4">The sequence shown here is derived from an EMBL/GenBank/DDBJ whole genome shotgun (WGS) entry which is preliminary data.</text>
</comment>
<proteinExistence type="predicted"/>
<dbReference type="Gene3D" id="1.10.357.10">
    <property type="entry name" value="Tetracycline Repressor, domain 2"/>
    <property type="match status" value="1"/>
</dbReference>
<dbReference type="Pfam" id="PF13972">
    <property type="entry name" value="TetR"/>
    <property type="match status" value="1"/>
</dbReference>
<evidence type="ECO:0000313" key="4">
    <source>
        <dbReference type="EMBL" id="GAA4897447.1"/>
    </source>
</evidence>
<organism evidence="4 5">
    <name type="scientific">Ferrimonas pelagia</name>
    <dbReference type="NCBI Taxonomy" id="1177826"/>
    <lineage>
        <taxon>Bacteria</taxon>
        <taxon>Pseudomonadati</taxon>
        <taxon>Pseudomonadota</taxon>
        <taxon>Gammaproteobacteria</taxon>
        <taxon>Alteromonadales</taxon>
        <taxon>Ferrimonadaceae</taxon>
        <taxon>Ferrimonas</taxon>
    </lineage>
</organism>
<evidence type="ECO:0000256" key="1">
    <source>
        <dbReference type="ARBA" id="ARBA00023125"/>
    </source>
</evidence>
<gene>
    <name evidence="4" type="ORF">GCM10023333_33450</name>
</gene>
<dbReference type="Proteomes" id="UP001499988">
    <property type="component" value="Unassembled WGS sequence"/>
</dbReference>
<dbReference type="RefSeq" id="WP_345336607.1">
    <property type="nucleotide sequence ID" value="NZ_BAABJZ010000098.1"/>
</dbReference>
<name>A0ABP9FC38_9GAMM</name>
<reference evidence="5" key="1">
    <citation type="journal article" date="2019" name="Int. J. Syst. Evol. Microbiol.">
        <title>The Global Catalogue of Microorganisms (GCM) 10K type strain sequencing project: providing services to taxonomists for standard genome sequencing and annotation.</title>
        <authorList>
            <consortium name="The Broad Institute Genomics Platform"/>
            <consortium name="The Broad Institute Genome Sequencing Center for Infectious Disease"/>
            <person name="Wu L."/>
            <person name="Ma J."/>
        </authorList>
    </citation>
    <scope>NUCLEOTIDE SEQUENCE [LARGE SCALE GENOMIC DNA]</scope>
    <source>
        <strain evidence="5">JCM 18401</strain>
    </source>
</reference>
<dbReference type="PROSITE" id="PS50977">
    <property type="entry name" value="HTH_TETR_2"/>
    <property type="match status" value="1"/>
</dbReference>
<feature type="domain" description="HTH tetR-type" evidence="3">
    <location>
        <begin position="1"/>
        <end position="61"/>
    </location>
</feature>
<dbReference type="Pfam" id="PF00440">
    <property type="entry name" value="TetR_N"/>
    <property type="match status" value="1"/>
</dbReference>
<evidence type="ECO:0000313" key="5">
    <source>
        <dbReference type="Proteomes" id="UP001499988"/>
    </source>
</evidence>
<evidence type="ECO:0000259" key="3">
    <source>
        <dbReference type="PROSITE" id="PS50977"/>
    </source>
</evidence>